<dbReference type="Proteomes" id="UP000028704">
    <property type="component" value="Unassembled WGS sequence"/>
</dbReference>
<evidence type="ECO:0000313" key="2">
    <source>
        <dbReference type="Proteomes" id="UP000028704"/>
    </source>
</evidence>
<dbReference type="AlphaFoldDB" id="A0A922NSM3"/>
<dbReference type="RefSeq" id="WP_051650554.1">
    <property type="nucleotide sequence ID" value="NZ_AWEX01000112.1"/>
</dbReference>
<name>A0A922NSM3_9STRE</name>
<proteinExistence type="predicted"/>
<sequence length="78" mass="8992">DIMTTFTLTIDEKNKYIADYFKRNNIDDSQLTFEQLLTVLEDAEDYAAGMAVLMEQKDNPDYKTYTLQEVADELGVTL</sequence>
<comment type="caution">
    <text evidence="1">The sequence shown here is derived from an EMBL/GenBank/DDBJ whole genome shotgun (WGS) entry which is preliminary data.</text>
</comment>
<feature type="non-terminal residue" evidence="1">
    <location>
        <position position="1"/>
    </location>
</feature>
<accession>A0A922NSM3</accession>
<reference evidence="1 2" key="1">
    <citation type="journal article" date="2014" name="Int. J. Syst. Evol. Microbiol.">
        <title>Phylogenomics and the dynamic genome evolution of the genus Streptococcus.</title>
        <authorList>
            <consortium name="The Broad Institute Genome Sequencing Platform"/>
            <person name="Richards V.P."/>
            <person name="Palmer S.R."/>
            <person name="Pavinski Bitar P.D."/>
            <person name="Qin X."/>
            <person name="Weinstock G.M."/>
            <person name="Highlander S.K."/>
            <person name="Town C.D."/>
            <person name="Burne R.A."/>
            <person name="Stanhope M.J."/>
        </authorList>
    </citation>
    <scope>NUCLEOTIDE SEQUENCE [LARGE SCALE GENOMIC DNA]</scope>
    <source>
        <strain evidence="1 2">CECT 5772</strain>
    </source>
</reference>
<dbReference type="EMBL" id="AWEX01000112">
    <property type="protein sequence ID" value="KED03454.1"/>
    <property type="molecule type" value="Genomic_DNA"/>
</dbReference>
<gene>
    <name evidence="1" type="ORF">CECT5772_10632</name>
</gene>
<protein>
    <submittedName>
        <fullName evidence="1">Uncharacterized protein</fullName>
    </submittedName>
</protein>
<evidence type="ECO:0000313" key="1">
    <source>
        <dbReference type="EMBL" id="KED03454.1"/>
    </source>
</evidence>
<organism evidence="1 2">
    <name type="scientific">Streptococcus equi subsp. ruminatorum CECT 5772</name>
    <dbReference type="NCBI Taxonomy" id="1051981"/>
    <lineage>
        <taxon>Bacteria</taxon>
        <taxon>Bacillati</taxon>
        <taxon>Bacillota</taxon>
        <taxon>Bacilli</taxon>
        <taxon>Lactobacillales</taxon>
        <taxon>Streptococcaceae</taxon>
        <taxon>Streptococcus</taxon>
    </lineage>
</organism>